<dbReference type="EMBL" id="CADCVN010001564">
    <property type="protein sequence ID" value="CAA9537103.1"/>
    <property type="molecule type" value="Genomic_DNA"/>
</dbReference>
<protein>
    <submittedName>
        <fullName evidence="1">Uncharacterized protein</fullName>
    </submittedName>
</protein>
<organism evidence="1">
    <name type="scientific">uncultured Segetibacter sp</name>
    <dbReference type="NCBI Taxonomy" id="481133"/>
    <lineage>
        <taxon>Bacteria</taxon>
        <taxon>Pseudomonadati</taxon>
        <taxon>Bacteroidota</taxon>
        <taxon>Chitinophagia</taxon>
        <taxon>Chitinophagales</taxon>
        <taxon>Chitinophagaceae</taxon>
        <taxon>Segetibacter</taxon>
        <taxon>environmental samples</taxon>
    </lineage>
</organism>
<dbReference type="AlphaFoldDB" id="A0A6J4U2M6"/>
<dbReference type="PROSITE" id="PS51257">
    <property type="entry name" value="PROKAR_LIPOPROTEIN"/>
    <property type="match status" value="1"/>
</dbReference>
<accession>A0A6J4U2M6</accession>
<evidence type="ECO:0000313" key="1">
    <source>
        <dbReference type="EMBL" id="CAA9537103.1"/>
    </source>
</evidence>
<proteinExistence type="predicted"/>
<gene>
    <name evidence="1" type="ORF">AVDCRST_MAG96-4002</name>
</gene>
<reference evidence="1" key="1">
    <citation type="submission" date="2020-02" db="EMBL/GenBank/DDBJ databases">
        <authorList>
            <person name="Meier V. D."/>
        </authorList>
    </citation>
    <scope>NUCLEOTIDE SEQUENCE</scope>
    <source>
        <strain evidence="1">AVDCRST_MAG96</strain>
    </source>
</reference>
<sequence>MVTRLLFIVFIASLFGCKQKENGRYSTSKTDGDSNYRKLTSAEKESYKAAVTHLYDSILG</sequence>
<name>A0A6J4U2M6_9BACT</name>
<feature type="non-terminal residue" evidence="1">
    <location>
        <position position="60"/>
    </location>
</feature>